<dbReference type="Pfam" id="PF12937">
    <property type="entry name" value="F-box-like"/>
    <property type="match status" value="1"/>
</dbReference>
<keyword evidence="1 3" id="KW-0853">WD repeat</keyword>
<dbReference type="InterPro" id="IPR036322">
    <property type="entry name" value="WD40_repeat_dom_sf"/>
</dbReference>
<evidence type="ECO:0000256" key="2">
    <source>
        <dbReference type="ARBA" id="ARBA00022737"/>
    </source>
</evidence>
<feature type="repeat" description="WD" evidence="3">
    <location>
        <begin position="148"/>
        <end position="187"/>
    </location>
</feature>
<proteinExistence type="predicted"/>
<dbReference type="Gene3D" id="1.20.1280.50">
    <property type="match status" value="1"/>
</dbReference>
<organism evidence="5 6">
    <name type="scientific">Fasciolopsis buskii</name>
    <dbReference type="NCBI Taxonomy" id="27845"/>
    <lineage>
        <taxon>Eukaryota</taxon>
        <taxon>Metazoa</taxon>
        <taxon>Spiralia</taxon>
        <taxon>Lophotrochozoa</taxon>
        <taxon>Platyhelminthes</taxon>
        <taxon>Trematoda</taxon>
        <taxon>Digenea</taxon>
        <taxon>Plagiorchiida</taxon>
        <taxon>Echinostomata</taxon>
        <taxon>Echinostomatoidea</taxon>
        <taxon>Fasciolidae</taxon>
        <taxon>Fasciolopsis</taxon>
    </lineage>
</organism>
<dbReference type="PROSITE" id="PS50082">
    <property type="entry name" value="WD_REPEATS_2"/>
    <property type="match status" value="5"/>
</dbReference>
<dbReference type="Gene3D" id="2.130.10.10">
    <property type="entry name" value="YVTN repeat-like/Quinoprotein amine dehydrogenase"/>
    <property type="match status" value="3"/>
</dbReference>
<keyword evidence="2" id="KW-0677">Repeat</keyword>
<dbReference type="InterPro" id="IPR001680">
    <property type="entry name" value="WD40_rpt"/>
</dbReference>
<feature type="domain" description="F-box" evidence="4">
    <location>
        <begin position="26"/>
        <end position="72"/>
    </location>
</feature>
<dbReference type="SUPFAM" id="SSF50978">
    <property type="entry name" value="WD40 repeat-like"/>
    <property type="match status" value="2"/>
</dbReference>
<evidence type="ECO:0000313" key="6">
    <source>
        <dbReference type="Proteomes" id="UP000728185"/>
    </source>
</evidence>
<dbReference type="InterPro" id="IPR020472">
    <property type="entry name" value="WD40_PAC1"/>
</dbReference>
<evidence type="ECO:0000256" key="3">
    <source>
        <dbReference type="PROSITE-ProRule" id="PRU00221"/>
    </source>
</evidence>
<dbReference type="AlphaFoldDB" id="A0A8E0RSF3"/>
<evidence type="ECO:0000313" key="5">
    <source>
        <dbReference type="EMBL" id="KAA0186794.1"/>
    </source>
</evidence>
<name>A0A8E0RSF3_9TREM</name>
<feature type="repeat" description="WD" evidence="3">
    <location>
        <begin position="307"/>
        <end position="339"/>
    </location>
</feature>
<dbReference type="InterPro" id="IPR015943">
    <property type="entry name" value="WD40/YVTN_repeat-like_dom_sf"/>
</dbReference>
<comment type="caution">
    <text evidence="5">The sequence shown here is derived from an EMBL/GenBank/DDBJ whole genome shotgun (WGS) entry which is preliminary data.</text>
</comment>
<feature type="repeat" description="WD" evidence="3">
    <location>
        <begin position="517"/>
        <end position="551"/>
    </location>
</feature>
<dbReference type="SMART" id="SM00320">
    <property type="entry name" value="WD40"/>
    <property type="match status" value="7"/>
</dbReference>
<gene>
    <name evidence="5" type="ORF">FBUS_05369</name>
</gene>
<dbReference type="PROSITE" id="PS50294">
    <property type="entry name" value="WD_REPEATS_REGION"/>
    <property type="match status" value="4"/>
</dbReference>
<dbReference type="PRINTS" id="PR00320">
    <property type="entry name" value="GPROTEINBRPT"/>
</dbReference>
<dbReference type="InterPro" id="IPR019775">
    <property type="entry name" value="WD40_repeat_CS"/>
</dbReference>
<dbReference type="PANTHER" id="PTHR19848">
    <property type="entry name" value="WD40 REPEAT PROTEIN"/>
    <property type="match status" value="1"/>
</dbReference>
<dbReference type="PROSITE" id="PS00678">
    <property type="entry name" value="WD_REPEATS_1"/>
    <property type="match status" value="3"/>
</dbReference>
<dbReference type="SUPFAM" id="SSF81383">
    <property type="entry name" value="F-box domain"/>
    <property type="match status" value="1"/>
</dbReference>
<dbReference type="InterPro" id="IPR001810">
    <property type="entry name" value="F-box_dom"/>
</dbReference>
<evidence type="ECO:0000259" key="4">
    <source>
        <dbReference type="PROSITE" id="PS50181"/>
    </source>
</evidence>
<dbReference type="Proteomes" id="UP000728185">
    <property type="component" value="Unassembled WGS sequence"/>
</dbReference>
<dbReference type="OrthoDB" id="19711at2759"/>
<dbReference type="PANTHER" id="PTHR19848:SF8">
    <property type="entry name" value="F-BOX AND WD REPEAT DOMAIN CONTAINING 7"/>
    <property type="match status" value="1"/>
</dbReference>
<dbReference type="EMBL" id="LUCM01009567">
    <property type="protein sequence ID" value="KAA0186794.1"/>
    <property type="molecule type" value="Genomic_DNA"/>
</dbReference>
<dbReference type="InterPro" id="IPR036047">
    <property type="entry name" value="F-box-like_dom_sf"/>
</dbReference>
<feature type="repeat" description="WD" evidence="3">
    <location>
        <begin position="273"/>
        <end position="300"/>
    </location>
</feature>
<protein>
    <submittedName>
        <fullName evidence="5">F-box/WD repeat-containing protein pof1</fullName>
    </submittedName>
</protein>
<dbReference type="CDD" id="cd00200">
    <property type="entry name" value="WD40"/>
    <property type="match status" value="1"/>
</dbReference>
<accession>A0A8E0RSF3</accession>
<dbReference type="Pfam" id="PF00400">
    <property type="entry name" value="WD40"/>
    <property type="match status" value="5"/>
</dbReference>
<sequence>MHLGHLESLRLTSRLHSTCIPLGDCYDFVSWLPPELVARIFSYLPWDSLIACSLVNRSWFRAARNPELYRRLCQLPEWGSPSLDHVSPSINPITPPVDTMESTNRSISSSSSTVSAMDCKTIDWFSIFKTRSRLRRNWLLGKHRTRRFTGHSEAVYCVACDAHRIVSGSADATIRVWNVRTNATWSVQTLRGHSDAVRCLQLLPLTPSLLSSASALTTTYLSTSSSPSSAFAYPPSSSQSSSSCSSSSMCPNPSNFFACYSNSSPAVIDSKQPPEALLISGSSDRTIKLWRLSSNTNWSRIACVRTLIGHMDTVRCLQADHEKVISGSYDCTLRLWNLNINQPGEVFRGHSAGVVCLVYDSRFLYSGSLDNTVRVWDLSSAECLYILYRSVPCLNAQHFWLTPVSSLHLDPVRNRLLIGHHDGLILSWSVPLQHIDENQPSLRQQPVTATSDRLTDRSASCEPVGIHLTDRFAPVDDSATGTVLRCIVGDAWHIVSGSDNKTLKVWRTDNDQLINVLHGHDDGVTCAVITPTRVVSGSYDKSIILYDFDIA</sequence>
<feature type="repeat" description="WD" evidence="3">
    <location>
        <begin position="347"/>
        <end position="386"/>
    </location>
</feature>
<evidence type="ECO:0000256" key="1">
    <source>
        <dbReference type="ARBA" id="ARBA00022574"/>
    </source>
</evidence>
<dbReference type="SMART" id="SM00256">
    <property type="entry name" value="FBOX"/>
    <property type="match status" value="1"/>
</dbReference>
<keyword evidence="6" id="KW-1185">Reference proteome</keyword>
<reference evidence="5" key="1">
    <citation type="submission" date="2019-05" db="EMBL/GenBank/DDBJ databases">
        <title>Annotation for the trematode Fasciolopsis buski.</title>
        <authorList>
            <person name="Choi Y.-J."/>
        </authorList>
    </citation>
    <scope>NUCLEOTIDE SEQUENCE</scope>
    <source>
        <strain evidence="5">HT</strain>
        <tissue evidence="5">Whole worm</tissue>
    </source>
</reference>
<dbReference type="PROSITE" id="PS50181">
    <property type="entry name" value="FBOX"/>
    <property type="match status" value="1"/>
</dbReference>